<dbReference type="PANTHER" id="PTHR21075">
    <property type="entry name" value="ANAEROBIC RIBONUCLEOSIDE-TRIPHOSPHATE REDUCTASE"/>
    <property type="match status" value="1"/>
</dbReference>
<dbReference type="GO" id="GO:0009265">
    <property type="term" value="P:2'-deoxyribonucleotide biosynthetic process"/>
    <property type="evidence" value="ECO:0007669"/>
    <property type="project" value="TreeGrafter"/>
</dbReference>
<evidence type="ECO:0000256" key="3">
    <source>
        <dbReference type="ARBA" id="ARBA00023004"/>
    </source>
</evidence>
<keyword evidence="3" id="KW-0408">Iron</keyword>
<dbReference type="GO" id="GO:0004748">
    <property type="term" value="F:ribonucleoside-diphosphate reductase activity, thioredoxin disulfide as acceptor"/>
    <property type="evidence" value="ECO:0007669"/>
    <property type="project" value="TreeGrafter"/>
</dbReference>
<evidence type="ECO:0000256" key="2">
    <source>
        <dbReference type="ARBA" id="ARBA00022723"/>
    </source>
</evidence>
<gene>
    <name evidence="7" type="ORF">MKZ38_002193</name>
</gene>
<keyword evidence="4" id="KW-0411">Iron-sulfur</keyword>
<evidence type="ECO:0000259" key="6">
    <source>
        <dbReference type="PROSITE" id="PS51918"/>
    </source>
</evidence>
<keyword evidence="1" id="KW-0949">S-adenosyl-L-methionine</keyword>
<dbReference type="Pfam" id="PF04055">
    <property type="entry name" value="Radical_SAM"/>
    <property type="match status" value="1"/>
</dbReference>
<dbReference type="InterPro" id="IPR012840">
    <property type="entry name" value="NrdG2"/>
</dbReference>
<keyword evidence="8" id="KW-1185">Reference proteome</keyword>
<feature type="region of interest" description="Disordered" evidence="5">
    <location>
        <begin position="619"/>
        <end position="639"/>
    </location>
</feature>
<dbReference type="NCBIfam" id="NF006126">
    <property type="entry name" value="PRK08270.1"/>
    <property type="match status" value="1"/>
</dbReference>
<dbReference type="SUPFAM" id="SSF102114">
    <property type="entry name" value="Radical SAM enzymes"/>
    <property type="match status" value="1"/>
</dbReference>
<dbReference type="NCBIfam" id="TIGR02487">
    <property type="entry name" value="NrdD"/>
    <property type="match status" value="1"/>
</dbReference>
<organism evidence="7 8">
    <name type="scientific">Zalerion maritima</name>
    <dbReference type="NCBI Taxonomy" id="339359"/>
    <lineage>
        <taxon>Eukaryota</taxon>
        <taxon>Fungi</taxon>
        <taxon>Dikarya</taxon>
        <taxon>Ascomycota</taxon>
        <taxon>Pezizomycotina</taxon>
        <taxon>Sordariomycetes</taxon>
        <taxon>Lulworthiomycetidae</taxon>
        <taxon>Lulworthiales</taxon>
        <taxon>Lulworthiaceae</taxon>
        <taxon>Zalerion</taxon>
    </lineage>
</organism>
<accession>A0AAD5RPB5</accession>
<evidence type="ECO:0000313" key="7">
    <source>
        <dbReference type="EMBL" id="KAJ2900958.1"/>
    </source>
</evidence>
<dbReference type="AlphaFoldDB" id="A0AAD5RPB5"/>
<dbReference type="Gene3D" id="3.20.20.70">
    <property type="entry name" value="Aldolase class I"/>
    <property type="match status" value="1"/>
</dbReference>
<protein>
    <submittedName>
        <fullName evidence="7">Anaerobic ribonucleoside-triphosphate reductase protein</fullName>
    </submittedName>
</protein>
<evidence type="ECO:0000256" key="4">
    <source>
        <dbReference type="ARBA" id="ARBA00023014"/>
    </source>
</evidence>
<dbReference type="GO" id="GO:0006260">
    <property type="term" value="P:DNA replication"/>
    <property type="evidence" value="ECO:0007669"/>
    <property type="project" value="InterPro"/>
</dbReference>
<feature type="domain" description="Radical SAM core" evidence="6">
    <location>
        <begin position="662"/>
        <end position="877"/>
    </location>
</feature>
<evidence type="ECO:0000313" key="8">
    <source>
        <dbReference type="Proteomes" id="UP001201980"/>
    </source>
</evidence>
<dbReference type="CDD" id="cd01335">
    <property type="entry name" value="Radical_SAM"/>
    <property type="match status" value="1"/>
</dbReference>
<dbReference type="InterPro" id="IPR007197">
    <property type="entry name" value="rSAM"/>
</dbReference>
<keyword evidence="2" id="KW-0479">Metal-binding</keyword>
<dbReference type="Proteomes" id="UP001201980">
    <property type="component" value="Unassembled WGS sequence"/>
</dbReference>
<evidence type="ECO:0000256" key="5">
    <source>
        <dbReference type="SAM" id="MobiDB-lite"/>
    </source>
</evidence>
<dbReference type="SFLD" id="SFLDS00029">
    <property type="entry name" value="Radical_SAM"/>
    <property type="match status" value="1"/>
</dbReference>
<dbReference type="GO" id="GO:0031250">
    <property type="term" value="C:anaerobic ribonucleoside-triphosphate reductase complex"/>
    <property type="evidence" value="ECO:0007669"/>
    <property type="project" value="TreeGrafter"/>
</dbReference>
<proteinExistence type="predicted"/>
<dbReference type="PROSITE" id="PS51918">
    <property type="entry name" value="RADICAL_SAM"/>
    <property type="match status" value="1"/>
</dbReference>
<dbReference type="EMBL" id="JAKWBI020000164">
    <property type="protein sequence ID" value="KAJ2900958.1"/>
    <property type="molecule type" value="Genomic_DNA"/>
</dbReference>
<dbReference type="NCBIfam" id="TIGR02495">
    <property type="entry name" value="NrdG2"/>
    <property type="match status" value="1"/>
</dbReference>
<dbReference type="InterPro" id="IPR013785">
    <property type="entry name" value="Aldolase_TIM"/>
</dbReference>
<dbReference type="PANTHER" id="PTHR21075:SF0">
    <property type="entry name" value="ANAEROBIC RIBONUCLEOSIDE-TRIPHOSPHATE REDUCTASE"/>
    <property type="match status" value="1"/>
</dbReference>
<evidence type="ECO:0000256" key="1">
    <source>
        <dbReference type="ARBA" id="ARBA00022691"/>
    </source>
</evidence>
<dbReference type="GO" id="GO:0008998">
    <property type="term" value="F:ribonucleoside-triphosphate reductase (thioredoxin) activity"/>
    <property type="evidence" value="ECO:0007669"/>
    <property type="project" value="InterPro"/>
</dbReference>
<dbReference type="InterPro" id="IPR058240">
    <property type="entry name" value="rSAM_sf"/>
</dbReference>
<dbReference type="Gene3D" id="3.20.70.20">
    <property type="match status" value="1"/>
</dbReference>
<dbReference type="SFLD" id="SFLDG01094">
    <property type="entry name" value="Uncharacterised_Radical_SAM_Su"/>
    <property type="match status" value="1"/>
</dbReference>
<comment type="caution">
    <text evidence="7">The sequence shown here is derived from an EMBL/GenBank/DDBJ whole genome shotgun (WGS) entry which is preliminary data.</text>
</comment>
<sequence length="877" mass="96489">MDSPESNPVPSNIHLVEEYLSKTTWKGAENANSTYSHQGLMQHVSGSIISSYWLNHIYSAEIRQYVAENRFHIHDLGFLSAYCSGWSIADLLLQGFGGVPNKIQCRPPNHLNTALNQAVNFLFTLQGELAGAQALSNLDTYLAPFIRADGLGYKEVFKYVQSFVYSLNVPTRSGFQVPFTNISLDLVCPKSLESQPVILGGEYHVSWTYGDFQPEIDTFNRAFTAVMVQGDGNGNIFSFPIPTYNLTPDFDWESPRYDSIWEMTAKYGVPYFANFINSDLNPEDFRSMCCRLRLDVRKLHSRAGGLFGAAPLTGSLGVVTLNLPNLALRCDGTKEGFLSAVDDALRVAKESLEQKRKVVDGHSELYPYASHYLSAVKRRTGSHWTNHFSTIGVIGMHEALSILLDSPSPSDPAGVRGGGGGGGIVRNRSFALAVLEFIKTKLQSIQASTGHLYNLEATPAESTCYKLARRDRALFPSRASAGGTTPGFYTNSTLLPVGATEDLFQALDHQEELQRAYTGGTVFHAFLGERLPGGGAQARDLLRSIASRYRVPYVSLTPTFSVCPAHGYQSGETPSCPRCRGECLVYSRIVGYYRPTRDWNVGKKEEFGMRKYYDLGGPAQGARRGDGDAVGRGSGSPADDVVETREIDLPVAGFVRQTFSDYPGKIQASIMFTSRCNLACPWCHNGPVVRGSSADAVTAADVLREVLASSHKSLVVSGGEPTIHKGLIPFLRLLKRSGVDVKLDTNGTNPSVLRHILEEGLVDFVAMDIKCALSRYKQVAGRRVDEETLEESIQLIKKAEDGKVGEAGTRVRHEFRTTVVPGLVDMEDLLEAKNLADGKLTLQRFRRGETNLARRFRSGAKEHTDEEWADIQKSLAR</sequence>
<reference evidence="7" key="1">
    <citation type="submission" date="2022-07" db="EMBL/GenBank/DDBJ databases">
        <title>Draft genome sequence of Zalerion maritima ATCC 34329, a (micro)plastics degrading marine fungus.</title>
        <authorList>
            <person name="Paco A."/>
            <person name="Goncalves M.F.M."/>
            <person name="Rocha-Santos T.A.P."/>
            <person name="Alves A."/>
        </authorList>
    </citation>
    <scope>NUCLEOTIDE SEQUENCE</scope>
    <source>
        <strain evidence="7">ATCC 34329</strain>
    </source>
</reference>
<dbReference type="GO" id="GO:0051536">
    <property type="term" value="F:iron-sulfur cluster binding"/>
    <property type="evidence" value="ECO:0007669"/>
    <property type="project" value="UniProtKB-KW"/>
</dbReference>
<name>A0AAD5RPB5_9PEZI</name>
<dbReference type="SUPFAM" id="SSF51998">
    <property type="entry name" value="PFL-like glycyl radical enzymes"/>
    <property type="match status" value="1"/>
</dbReference>
<dbReference type="CDD" id="cd01675">
    <property type="entry name" value="RNR_III"/>
    <property type="match status" value="1"/>
</dbReference>
<dbReference type="GO" id="GO:0046872">
    <property type="term" value="F:metal ion binding"/>
    <property type="evidence" value="ECO:0007669"/>
    <property type="project" value="UniProtKB-KW"/>
</dbReference>
<dbReference type="InterPro" id="IPR012833">
    <property type="entry name" value="NrdD"/>
</dbReference>
<dbReference type="Pfam" id="PF13597">
    <property type="entry name" value="NRDD"/>
    <property type="match status" value="1"/>
</dbReference>